<proteinExistence type="predicted"/>
<dbReference type="Proteomes" id="UP000828390">
    <property type="component" value="Unassembled WGS sequence"/>
</dbReference>
<sequence length="102" mass="11502">MKKRRPDNATLLVGKKRDLKERTDSAEKVVDSTTVGTYSVVNKLKKPGQLSENVFNKDNMPVDYIYSFVNEKNITDDPNNSIMHTATGIITGKLMQLVFTHT</sequence>
<gene>
    <name evidence="1" type="ORF">DPMN_072376</name>
</gene>
<evidence type="ECO:0000313" key="1">
    <source>
        <dbReference type="EMBL" id="KAH3712624.1"/>
    </source>
</evidence>
<reference evidence="1" key="2">
    <citation type="submission" date="2020-11" db="EMBL/GenBank/DDBJ databases">
        <authorList>
            <person name="McCartney M.A."/>
            <person name="Auch B."/>
            <person name="Kono T."/>
            <person name="Mallez S."/>
            <person name="Becker A."/>
            <person name="Gohl D.M."/>
            <person name="Silverstein K.A.T."/>
            <person name="Koren S."/>
            <person name="Bechman K.B."/>
            <person name="Herman A."/>
            <person name="Abrahante J.E."/>
            <person name="Garbe J."/>
        </authorList>
    </citation>
    <scope>NUCLEOTIDE SEQUENCE</scope>
    <source>
        <strain evidence="1">Duluth1</strain>
        <tissue evidence="1">Whole animal</tissue>
    </source>
</reference>
<comment type="caution">
    <text evidence="1">The sequence shown here is derived from an EMBL/GenBank/DDBJ whole genome shotgun (WGS) entry which is preliminary data.</text>
</comment>
<protein>
    <submittedName>
        <fullName evidence="1">Uncharacterized protein</fullName>
    </submittedName>
</protein>
<reference evidence="1" key="1">
    <citation type="journal article" date="2019" name="bioRxiv">
        <title>The Genome of the Zebra Mussel, Dreissena polymorpha: A Resource for Invasive Species Research.</title>
        <authorList>
            <person name="McCartney M.A."/>
            <person name="Auch B."/>
            <person name="Kono T."/>
            <person name="Mallez S."/>
            <person name="Zhang Y."/>
            <person name="Obille A."/>
            <person name="Becker A."/>
            <person name="Abrahante J.E."/>
            <person name="Garbe J."/>
            <person name="Badalamenti J.P."/>
            <person name="Herman A."/>
            <person name="Mangelson H."/>
            <person name="Liachko I."/>
            <person name="Sullivan S."/>
            <person name="Sone E.D."/>
            <person name="Koren S."/>
            <person name="Silverstein K.A.T."/>
            <person name="Beckman K.B."/>
            <person name="Gohl D.M."/>
        </authorList>
    </citation>
    <scope>NUCLEOTIDE SEQUENCE</scope>
    <source>
        <strain evidence="1">Duluth1</strain>
        <tissue evidence="1">Whole animal</tissue>
    </source>
</reference>
<dbReference type="AlphaFoldDB" id="A0A9D4BWS0"/>
<accession>A0A9D4BWS0</accession>
<dbReference type="EMBL" id="JAIWYP010000014">
    <property type="protein sequence ID" value="KAH3712624.1"/>
    <property type="molecule type" value="Genomic_DNA"/>
</dbReference>
<evidence type="ECO:0000313" key="2">
    <source>
        <dbReference type="Proteomes" id="UP000828390"/>
    </source>
</evidence>
<keyword evidence="2" id="KW-1185">Reference proteome</keyword>
<organism evidence="1 2">
    <name type="scientific">Dreissena polymorpha</name>
    <name type="common">Zebra mussel</name>
    <name type="synonym">Mytilus polymorpha</name>
    <dbReference type="NCBI Taxonomy" id="45954"/>
    <lineage>
        <taxon>Eukaryota</taxon>
        <taxon>Metazoa</taxon>
        <taxon>Spiralia</taxon>
        <taxon>Lophotrochozoa</taxon>
        <taxon>Mollusca</taxon>
        <taxon>Bivalvia</taxon>
        <taxon>Autobranchia</taxon>
        <taxon>Heteroconchia</taxon>
        <taxon>Euheterodonta</taxon>
        <taxon>Imparidentia</taxon>
        <taxon>Neoheterodontei</taxon>
        <taxon>Myida</taxon>
        <taxon>Dreissenoidea</taxon>
        <taxon>Dreissenidae</taxon>
        <taxon>Dreissena</taxon>
    </lineage>
</organism>
<name>A0A9D4BWS0_DREPO</name>